<feature type="signal peptide" evidence="2">
    <location>
        <begin position="1"/>
        <end position="24"/>
    </location>
</feature>
<organism evidence="3 4">
    <name type="scientific">Lunasporangiospora selenospora</name>
    <dbReference type="NCBI Taxonomy" id="979761"/>
    <lineage>
        <taxon>Eukaryota</taxon>
        <taxon>Fungi</taxon>
        <taxon>Fungi incertae sedis</taxon>
        <taxon>Mucoromycota</taxon>
        <taxon>Mortierellomycotina</taxon>
        <taxon>Mortierellomycetes</taxon>
        <taxon>Mortierellales</taxon>
        <taxon>Mortierellaceae</taxon>
        <taxon>Lunasporangiospora</taxon>
    </lineage>
</organism>
<dbReference type="Proteomes" id="UP000780801">
    <property type="component" value="Unassembled WGS sequence"/>
</dbReference>
<feature type="chain" id="PRO_5040189170" evidence="2">
    <location>
        <begin position="25"/>
        <end position="67"/>
    </location>
</feature>
<gene>
    <name evidence="3" type="ORF">BGW38_009766</name>
</gene>
<dbReference type="EMBL" id="JAABOA010000739">
    <property type="protein sequence ID" value="KAF9583311.1"/>
    <property type="molecule type" value="Genomic_DNA"/>
</dbReference>
<evidence type="ECO:0000313" key="3">
    <source>
        <dbReference type="EMBL" id="KAF9583311.1"/>
    </source>
</evidence>
<feature type="region of interest" description="Disordered" evidence="1">
    <location>
        <begin position="26"/>
        <end position="67"/>
    </location>
</feature>
<evidence type="ECO:0000313" key="4">
    <source>
        <dbReference type="Proteomes" id="UP000780801"/>
    </source>
</evidence>
<keyword evidence="2" id="KW-0732">Signal</keyword>
<name>A0A9P6FZ13_9FUNG</name>
<dbReference type="AlphaFoldDB" id="A0A9P6FZ13"/>
<feature type="compositionally biased region" description="Gly residues" evidence="1">
    <location>
        <begin position="38"/>
        <end position="50"/>
    </location>
</feature>
<evidence type="ECO:0000256" key="1">
    <source>
        <dbReference type="SAM" id="MobiDB-lite"/>
    </source>
</evidence>
<keyword evidence="4" id="KW-1185">Reference proteome</keyword>
<protein>
    <submittedName>
        <fullName evidence="3">Uncharacterized protein</fullName>
    </submittedName>
</protein>
<evidence type="ECO:0000256" key="2">
    <source>
        <dbReference type="SAM" id="SignalP"/>
    </source>
</evidence>
<sequence>MRLSTTVTIATALVFLMATPQALAMPVSPSNLDKRGGFSIGGGDSGSFDGGKGRSTRSGPADGDRDN</sequence>
<proteinExistence type="predicted"/>
<accession>A0A9P6FZ13</accession>
<reference evidence="3" key="1">
    <citation type="journal article" date="2020" name="Fungal Divers.">
        <title>Resolving the Mortierellaceae phylogeny through synthesis of multi-gene phylogenetics and phylogenomics.</title>
        <authorList>
            <person name="Vandepol N."/>
            <person name="Liber J."/>
            <person name="Desiro A."/>
            <person name="Na H."/>
            <person name="Kennedy M."/>
            <person name="Barry K."/>
            <person name="Grigoriev I.V."/>
            <person name="Miller A.N."/>
            <person name="O'Donnell K."/>
            <person name="Stajich J.E."/>
            <person name="Bonito G."/>
        </authorList>
    </citation>
    <scope>NUCLEOTIDE SEQUENCE</scope>
    <source>
        <strain evidence="3">KOD1015</strain>
    </source>
</reference>
<comment type="caution">
    <text evidence="3">The sequence shown here is derived from an EMBL/GenBank/DDBJ whole genome shotgun (WGS) entry which is preliminary data.</text>
</comment>